<evidence type="ECO:0000259" key="1">
    <source>
        <dbReference type="Pfam" id="PF02350"/>
    </source>
</evidence>
<name>A0A165ZF05_9EURY</name>
<dbReference type="RefSeq" id="WP_067092498.1">
    <property type="nucleotide sequence ID" value="NZ_LWMV01000207.1"/>
</dbReference>
<gene>
    <name evidence="2" type="primary">wbpI</name>
    <name evidence="2" type="ORF">MBCUR_17170</name>
</gene>
<dbReference type="NCBIfam" id="TIGR00236">
    <property type="entry name" value="wecB"/>
    <property type="match status" value="1"/>
</dbReference>
<proteinExistence type="predicted"/>
<dbReference type="SUPFAM" id="SSF53756">
    <property type="entry name" value="UDP-Glycosyltransferase/glycogen phosphorylase"/>
    <property type="match status" value="1"/>
</dbReference>
<dbReference type="EMBL" id="LWMV01000207">
    <property type="protein sequence ID" value="KZX10626.1"/>
    <property type="molecule type" value="Genomic_DNA"/>
</dbReference>
<dbReference type="PANTHER" id="PTHR43174:SF1">
    <property type="entry name" value="UDP-N-ACETYLGLUCOSAMINE 2-EPIMERASE"/>
    <property type="match status" value="1"/>
</dbReference>
<dbReference type="Proteomes" id="UP000077245">
    <property type="component" value="Unassembled WGS sequence"/>
</dbReference>
<evidence type="ECO:0000313" key="3">
    <source>
        <dbReference type="Proteomes" id="UP000077245"/>
    </source>
</evidence>
<comment type="caution">
    <text evidence="2">The sequence shown here is derived from an EMBL/GenBank/DDBJ whole genome shotgun (WGS) entry which is preliminary data.</text>
</comment>
<feature type="domain" description="UDP-N-acetylglucosamine 2-epimerase" evidence="1">
    <location>
        <begin position="26"/>
        <end position="363"/>
    </location>
</feature>
<evidence type="ECO:0000313" key="2">
    <source>
        <dbReference type="EMBL" id="KZX10626.1"/>
    </source>
</evidence>
<sequence length="437" mass="49055">MKIAIVLGTRPEIIKMASIIDEILKKNLKMVLIHTGQHYDPEMSDNFFKDLELPFPDYNIEVGSSSHGKQTAKMMEGIEDILIKENPDILLVQGDTNAVLAGALVASKLHIPVGHVEAGLRSYDDSMPEEINRKAADVCSLLYFVPTEQAAINLAIEGISRDKIYITGNTVVDACFRNLKISQNRNISNNLSNLLKLDNIITLTMHRAENVDNKARLTEIINGLANLTDFNIVFPIHPRTLKTLENFDLLEKLDKLPHFHIINPVGYLDFLLLLSKSTLILTDSGGLQEEAITLNIPALTLRYNTERPETVGAGGNILVGSSKDKIIKFSEIILNNKDFRDKMQMAPNPYGTGDSAKKILDIILNKYNDNLLNIESPDEIMNGFKTKIVEINNNILVKDFEKDKNAKVRVIYNKSDLEFPQDDLNLNNKIVLFDLFD</sequence>
<dbReference type="PANTHER" id="PTHR43174">
    <property type="entry name" value="UDP-N-ACETYLGLUCOSAMINE 2-EPIMERASE"/>
    <property type="match status" value="1"/>
</dbReference>
<dbReference type="Pfam" id="PF02350">
    <property type="entry name" value="Epimerase_2"/>
    <property type="match status" value="1"/>
</dbReference>
<dbReference type="CDD" id="cd03786">
    <property type="entry name" value="GTB_UDP-GlcNAc_2-Epimerase"/>
    <property type="match status" value="1"/>
</dbReference>
<protein>
    <submittedName>
        <fullName evidence="2">UDP-2,3-diacetamido-2,3-dideoxy-D-glucuronate 2-epimerase</fullName>
        <ecNumber evidence="2">5.1.3.23</ecNumber>
    </submittedName>
</protein>
<dbReference type="OrthoDB" id="7018at2157"/>
<dbReference type="Gene3D" id="3.40.50.2000">
    <property type="entry name" value="Glycogen Phosphorylase B"/>
    <property type="match status" value="2"/>
</dbReference>
<dbReference type="InterPro" id="IPR029767">
    <property type="entry name" value="WecB-like"/>
</dbReference>
<dbReference type="GO" id="GO:0016853">
    <property type="term" value="F:isomerase activity"/>
    <property type="evidence" value="ECO:0007669"/>
    <property type="project" value="UniProtKB-KW"/>
</dbReference>
<organism evidence="2 3">
    <name type="scientific">Methanobrevibacter curvatus</name>
    <dbReference type="NCBI Taxonomy" id="49547"/>
    <lineage>
        <taxon>Archaea</taxon>
        <taxon>Methanobacteriati</taxon>
        <taxon>Methanobacteriota</taxon>
        <taxon>Methanomada group</taxon>
        <taxon>Methanobacteria</taxon>
        <taxon>Methanobacteriales</taxon>
        <taxon>Methanobacteriaceae</taxon>
        <taxon>Methanobrevibacter</taxon>
    </lineage>
</organism>
<keyword evidence="2" id="KW-0413">Isomerase</keyword>
<accession>A0A165ZF05</accession>
<dbReference type="InterPro" id="IPR003331">
    <property type="entry name" value="UDP_GlcNAc_Epimerase_2_dom"/>
</dbReference>
<dbReference type="EC" id="5.1.3.23" evidence="2"/>
<dbReference type="STRING" id="49547.MBCUR_17170"/>
<reference evidence="2 3" key="1">
    <citation type="submission" date="2016-04" db="EMBL/GenBank/DDBJ databases">
        <title>Genome sequence of Methanobrevibacter curvatus DSM 11111.</title>
        <authorList>
            <person name="Poehlein A."/>
            <person name="Seedorf H."/>
            <person name="Daniel R."/>
        </authorList>
    </citation>
    <scope>NUCLEOTIDE SEQUENCE [LARGE SCALE GENOMIC DNA]</scope>
    <source>
        <strain evidence="2 3">DSM 11111</strain>
    </source>
</reference>
<keyword evidence="3" id="KW-1185">Reference proteome</keyword>
<dbReference type="AlphaFoldDB" id="A0A165ZF05"/>
<dbReference type="PATRIC" id="fig|49547.3.peg.1827"/>